<proteinExistence type="predicted"/>
<name>A0ABN2E864_9ACTN</name>
<sequence length="64" mass="7189">MRTEPRTIPTQDTAVIRAVPVRPCHLRPDHKFDAVTVIPAAQPDVLDRSAAALRDRRRLPTLLP</sequence>
<keyword evidence="2" id="KW-1185">Reference proteome</keyword>
<comment type="caution">
    <text evidence="1">The sequence shown here is derived from an EMBL/GenBank/DDBJ whole genome shotgun (WGS) entry which is preliminary data.</text>
</comment>
<accession>A0ABN2E864</accession>
<evidence type="ECO:0000313" key="1">
    <source>
        <dbReference type="EMBL" id="GAA1599103.1"/>
    </source>
</evidence>
<dbReference type="EMBL" id="BAAAND010000008">
    <property type="protein sequence ID" value="GAA1599103.1"/>
    <property type="molecule type" value="Genomic_DNA"/>
</dbReference>
<organism evidence="1 2">
    <name type="scientific">Kribbella karoonensis</name>
    <dbReference type="NCBI Taxonomy" id="324851"/>
    <lineage>
        <taxon>Bacteria</taxon>
        <taxon>Bacillati</taxon>
        <taxon>Actinomycetota</taxon>
        <taxon>Actinomycetes</taxon>
        <taxon>Propionibacteriales</taxon>
        <taxon>Kribbellaceae</taxon>
        <taxon>Kribbella</taxon>
    </lineage>
</organism>
<dbReference type="RefSeq" id="WP_344196089.1">
    <property type="nucleotide sequence ID" value="NZ_BAAAND010000008.1"/>
</dbReference>
<evidence type="ECO:0000313" key="2">
    <source>
        <dbReference type="Proteomes" id="UP001500190"/>
    </source>
</evidence>
<dbReference type="Proteomes" id="UP001500190">
    <property type="component" value="Unassembled WGS sequence"/>
</dbReference>
<gene>
    <name evidence="1" type="ORF">GCM10009742_53430</name>
</gene>
<protein>
    <submittedName>
        <fullName evidence="1">Uncharacterized protein</fullName>
    </submittedName>
</protein>
<reference evidence="1 2" key="1">
    <citation type="journal article" date="2019" name="Int. J. Syst. Evol. Microbiol.">
        <title>The Global Catalogue of Microorganisms (GCM) 10K type strain sequencing project: providing services to taxonomists for standard genome sequencing and annotation.</title>
        <authorList>
            <consortium name="The Broad Institute Genomics Platform"/>
            <consortium name="The Broad Institute Genome Sequencing Center for Infectious Disease"/>
            <person name="Wu L."/>
            <person name="Ma J."/>
        </authorList>
    </citation>
    <scope>NUCLEOTIDE SEQUENCE [LARGE SCALE GENOMIC DNA]</scope>
    <source>
        <strain evidence="1 2">JCM 14304</strain>
    </source>
</reference>